<dbReference type="AlphaFoldDB" id="A0A845QM73"/>
<evidence type="ECO:0000313" key="2">
    <source>
        <dbReference type="Proteomes" id="UP000446866"/>
    </source>
</evidence>
<comment type="caution">
    <text evidence="1">The sequence shown here is derived from an EMBL/GenBank/DDBJ whole genome shotgun (WGS) entry which is preliminary data.</text>
</comment>
<name>A0A845QM73_9FIRM</name>
<dbReference type="Proteomes" id="UP000446866">
    <property type="component" value="Unassembled WGS sequence"/>
</dbReference>
<dbReference type="RefSeq" id="WP_160202549.1">
    <property type="nucleotide sequence ID" value="NZ_QXWK01000021.1"/>
</dbReference>
<proteinExistence type="predicted"/>
<evidence type="ECO:0000313" key="1">
    <source>
        <dbReference type="EMBL" id="NBH62265.1"/>
    </source>
</evidence>
<keyword evidence="2" id="KW-1185">Reference proteome</keyword>
<organism evidence="1 2">
    <name type="scientific">Anaerotruncus colihominis</name>
    <dbReference type="NCBI Taxonomy" id="169435"/>
    <lineage>
        <taxon>Bacteria</taxon>
        <taxon>Bacillati</taxon>
        <taxon>Bacillota</taxon>
        <taxon>Clostridia</taxon>
        <taxon>Eubacteriales</taxon>
        <taxon>Oscillospiraceae</taxon>
        <taxon>Anaerotruncus</taxon>
    </lineage>
</organism>
<evidence type="ECO:0008006" key="3">
    <source>
        <dbReference type="Google" id="ProtNLM"/>
    </source>
</evidence>
<reference evidence="1 2" key="1">
    <citation type="submission" date="2018-08" db="EMBL/GenBank/DDBJ databases">
        <title>Murine metabolic-syndrome-specific gut microbial biobank.</title>
        <authorList>
            <person name="Liu C."/>
        </authorList>
    </citation>
    <scope>NUCLEOTIDE SEQUENCE [LARGE SCALE GENOMIC DNA]</scope>
    <source>
        <strain evidence="1 2">28</strain>
    </source>
</reference>
<accession>A0A845QM73</accession>
<sequence>MSNITIEAARLMESLPESEQNFVLEFIKKLVLAWDPDYTKLTASEAEALKEAEQSGFIDETDIDWSQIGI</sequence>
<dbReference type="EMBL" id="QXWK01000021">
    <property type="protein sequence ID" value="NBH62265.1"/>
    <property type="molecule type" value="Genomic_DNA"/>
</dbReference>
<protein>
    <recommendedName>
        <fullName evidence="3">DUF2281 domain-containing protein</fullName>
    </recommendedName>
</protein>
<gene>
    <name evidence="1" type="ORF">D0435_11440</name>
</gene>